<dbReference type="EMBL" id="VSRR010041902">
    <property type="protein sequence ID" value="MPC75809.1"/>
    <property type="molecule type" value="Genomic_DNA"/>
</dbReference>
<evidence type="ECO:0000313" key="2">
    <source>
        <dbReference type="EMBL" id="MPC75809.1"/>
    </source>
</evidence>
<evidence type="ECO:0000256" key="1">
    <source>
        <dbReference type="SAM" id="MobiDB-lite"/>
    </source>
</evidence>
<dbReference type="Proteomes" id="UP000324222">
    <property type="component" value="Unassembled WGS sequence"/>
</dbReference>
<sequence>MTPSLCVACTVTHATRNTGAALYTIIASSPRKQRNKGTGRVSSSTRRDIRRSVTLRYGKVPQYYIYGTSNTNPHHTHSTSHPHPRTPKASHAYPIKPNPHHICTQDLNLVMHEEDNIRTS</sequence>
<dbReference type="AlphaFoldDB" id="A0A5B7I1N1"/>
<proteinExistence type="predicted"/>
<gene>
    <name evidence="2" type="ORF">E2C01_070206</name>
</gene>
<organism evidence="2 3">
    <name type="scientific">Portunus trituberculatus</name>
    <name type="common">Swimming crab</name>
    <name type="synonym">Neptunus trituberculatus</name>
    <dbReference type="NCBI Taxonomy" id="210409"/>
    <lineage>
        <taxon>Eukaryota</taxon>
        <taxon>Metazoa</taxon>
        <taxon>Ecdysozoa</taxon>
        <taxon>Arthropoda</taxon>
        <taxon>Crustacea</taxon>
        <taxon>Multicrustacea</taxon>
        <taxon>Malacostraca</taxon>
        <taxon>Eumalacostraca</taxon>
        <taxon>Eucarida</taxon>
        <taxon>Decapoda</taxon>
        <taxon>Pleocyemata</taxon>
        <taxon>Brachyura</taxon>
        <taxon>Eubrachyura</taxon>
        <taxon>Portunoidea</taxon>
        <taxon>Portunidae</taxon>
        <taxon>Portuninae</taxon>
        <taxon>Portunus</taxon>
    </lineage>
</organism>
<name>A0A5B7I1N1_PORTR</name>
<evidence type="ECO:0000313" key="3">
    <source>
        <dbReference type="Proteomes" id="UP000324222"/>
    </source>
</evidence>
<accession>A0A5B7I1N1</accession>
<feature type="region of interest" description="Disordered" evidence="1">
    <location>
        <begin position="29"/>
        <end position="52"/>
    </location>
</feature>
<reference evidence="2" key="1">
    <citation type="submission" date="2019-05" db="EMBL/GenBank/DDBJ databases">
        <title>Another draft genome of Portunus trituberculatus and its Hox gene families provides insights of decapod evolution.</title>
        <authorList>
            <person name="Jeong J.-H."/>
            <person name="Song I."/>
            <person name="Kim S."/>
            <person name="Choi T."/>
            <person name="Kim D."/>
            <person name="Ryu S."/>
            <person name="Kim W."/>
        </authorList>
    </citation>
    <scope>NUCLEOTIDE SEQUENCE [LARGE SCALE GENOMIC DNA]</scope>
    <source>
        <tissue evidence="2">Muscle</tissue>
    </source>
</reference>
<feature type="region of interest" description="Disordered" evidence="1">
    <location>
        <begin position="65"/>
        <end position="98"/>
    </location>
</feature>
<feature type="compositionally biased region" description="Basic residues" evidence="1">
    <location>
        <begin position="74"/>
        <end position="88"/>
    </location>
</feature>
<comment type="caution">
    <text evidence="2">The sequence shown here is derived from an EMBL/GenBank/DDBJ whole genome shotgun (WGS) entry which is preliminary data.</text>
</comment>
<keyword evidence="3" id="KW-1185">Reference proteome</keyword>
<protein>
    <submittedName>
        <fullName evidence="2">Uncharacterized protein</fullName>
    </submittedName>
</protein>